<comment type="cofactor">
    <cofactor evidence="5">
        <name>FAD</name>
        <dbReference type="ChEBI" id="CHEBI:57692"/>
    </cofactor>
</comment>
<dbReference type="Proteomes" id="UP000471293">
    <property type="component" value="Unassembled WGS sequence"/>
</dbReference>
<dbReference type="RefSeq" id="WP_164348855.1">
    <property type="nucleotide sequence ID" value="NZ_JAAGLQ010000616.1"/>
</dbReference>
<dbReference type="GO" id="GO:0071949">
    <property type="term" value="F:FAD binding"/>
    <property type="evidence" value="ECO:0007669"/>
    <property type="project" value="InterPro"/>
</dbReference>
<dbReference type="EC" id="1.14.13.-" evidence="5"/>
<keyword evidence="4 5" id="KW-0503">Monooxygenase</keyword>
<keyword evidence="1 5" id="KW-0285">Flavoprotein</keyword>
<name>A0A6N9U770_STRHA</name>
<comment type="caution">
    <text evidence="7">The sequence shown here is derived from an EMBL/GenBank/DDBJ whole genome shotgun (WGS) entry which is preliminary data.</text>
</comment>
<dbReference type="GO" id="GO:0005737">
    <property type="term" value="C:cytoplasm"/>
    <property type="evidence" value="ECO:0007669"/>
    <property type="project" value="UniProtKB-SubCell"/>
</dbReference>
<dbReference type="PANTHER" id="PTHR46972">
    <property type="entry name" value="MONOOXYGENASE ASQM-RELATED"/>
    <property type="match status" value="1"/>
</dbReference>
<keyword evidence="5" id="KW-0963">Cytoplasm</keyword>
<dbReference type="Pfam" id="PF01494">
    <property type="entry name" value="FAD_binding_3"/>
    <property type="match status" value="1"/>
</dbReference>
<evidence type="ECO:0000259" key="6">
    <source>
        <dbReference type="Pfam" id="PF01494"/>
    </source>
</evidence>
<feature type="binding site" evidence="5">
    <location>
        <position position="301"/>
    </location>
    <ligand>
        <name>FAD</name>
        <dbReference type="ChEBI" id="CHEBI:57692"/>
    </ligand>
</feature>
<dbReference type="HAMAP" id="MF_00845">
    <property type="entry name" value="TetX_monooxygenase"/>
    <property type="match status" value="1"/>
</dbReference>
<dbReference type="EMBL" id="JAAGLQ010000616">
    <property type="protein sequence ID" value="NEA19448.1"/>
    <property type="molecule type" value="Genomic_DNA"/>
</dbReference>
<evidence type="ECO:0000256" key="2">
    <source>
        <dbReference type="ARBA" id="ARBA00022827"/>
    </source>
</evidence>
<feature type="binding site" evidence="5">
    <location>
        <position position="110"/>
    </location>
    <ligand>
        <name>FAD</name>
        <dbReference type="ChEBI" id="CHEBI:57692"/>
    </ligand>
</feature>
<feature type="binding site" evidence="5">
    <location>
        <position position="47"/>
    </location>
    <ligand>
        <name>NADPH</name>
        <dbReference type="ChEBI" id="CHEBI:57783"/>
    </ligand>
</feature>
<dbReference type="PRINTS" id="PR00420">
    <property type="entry name" value="RNGMNOXGNASE"/>
</dbReference>
<dbReference type="InterPro" id="IPR036188">
    <property type="entry name" value="FAD/NAD-bd_sf"/>
</dbReference>
<feature type="binding site" evidence="5">
    <location>
        <position position="54"/>
    </location>
    <ligand>
        <name>FAD</name>
        <dbReference type="ChEBI" id="CHEBI:57692"/>
    </ligand>
</feature>
<evidence type="ECO:0000256" key="4">
    <source>
        <dbReference type="ARBA" id="ARBA00023033"/>
    </source>
</evidence>
<keyword evidence="2 5" id="KW-0274">FAD</keyword>
<evidence type="ECO:0000313" key="7">
    <source>
        <dbReference type="EMBL" id="NEA19448.1"/>
    </source>
</evidence>
<evidence type="ECO:0000256" key="3">
    <source>
        <dbReference type="ARBA" id="ARBA00023002"/>
    </source>
</evidence>
<dbReference type="Gene3D" id="3.50.50.60">
    <property type="entry name" value="FAD/NAD(P)-binding domain"/>
    <property type="match status" value="1"/>
</dbReference>
<comment type="subcellular location">
    <subcellularLocation>
        <location evidence="5">Cytoplasm</location>
    </subcellularLocation>
</comment>
<comment type="catalytic activity">
    <reaction evidence="5">
        <text>a tetracycline + NADPH + O2 + H(+) = an 11a-hydroxytetracycline + NADP(+) + H2O</text>
        <dbReference type="Rhea" id="RHEA:61444"/>
        <dbReference type="ChEBI" id="CHEBI:15377"/>
        <dbReference type="ChEBI" id="CHEBI:15378"/>
        <dbReference type="ChEBI" id="CHEBI:15379"/>
        <dbReference type="ChEBI" id="CHEBI:57783"/>
        <dbReference type="ChEBI" id="CHEBI:58349"/>
        <dbReference type="ChEBI" id="CHEBI:144644"/>
        <dbReference type="ChEBI" id="CHEBI:144645"/>
    </reaction>
</comment>
<dbReference type="PANTHER" id="PTHR46972:SF1">
    <property type="entry name" value="FAD DEPENDENT OXIDOREDUCTASE DOMAIN-CONTAINING PROTEIN"/>
    <property type="match status" value="1"/>
</dbReference>
<proteinExistence type="inferred from homology"/>
<dbReference type="InterPro" id="IPR043683">
    <property type="entry name" value="TetX_monooxygenase"/>
</dbReference>
<dbReference type="SUPFAM" id="SSF51905">
    <property type="entry name" value="FAD/NAD(P)-binding domain"/>
    <property type="match status" value="1"/>
</dbReference>
<feature type="domain" description="FAD-binding" evidence="6">
    <location>
        <begin position="11"/>
        <end position="349"/>
    </location>
</feature>
<comment type="domain">
    <text evidence="5">Consists of an N-terminal FAD-binding domain with a Rossman fold and a C-terminal substrate-binding domain.</text>
</comment>
<organism evidence="7 8">
    <name type="scientific">Streptomyces halstedii</name>
    <dbReference type="NCBI Taxonomy" id="1944"/>
    <lineage>
        <taxon>Bacteria</taxon>
        <taxon>Bacillati</taxon>
        <taxon>Actinomycetota</taxon>
        <taxon>Actinomycetes</taxon>
        <taxon>Kitasatosporales</taxon>
        <taxon>Streptomycetaceae</taxon>
        <taxon>Streptomyces</taxon>
    </lineage>
</organism>
<evidence type="ECO:0000256" key="1">
    <source>
        <dbReference type="ARBA" id="ARBA00022630"/>
    </source>
</evidence>
<dbReference type="AlphaFoldDB" id="A0A6N9U770"/>
<comment type="function">
    <text evidence="5">An FAD-requiring monooxygenase active on some tetracycline antibiotic derivatives, which leads to their inactivation. Hydroxylates carbon 11a of tetracycline and some analogs.</text>
</comment>
<keyword evidence="5" id="KW-0547">Nucleotide-binding</keyword>
<accession>A0A6N9U770</accession>
<keyword evidence="3 5" id="KW-0560">Oxidoreductase</keyword>
<evidence type="ECO:0000256" key="5">
    <source>
        <dbReference type="HAMAP-Rule" id="MF_00845"/>
    </source>
</evidence>
<comment type="subunit">
    <text evidence="5">Monomer.</text>
</comment>
<dbReference type="GO" id="GO:0004497">
    <property type="term" value="F:monooxygenase activity"/>
    <property type="evidence" value="ECO:0007669"/>
    <property type="project" value="UniProtKB-UniRule"/>
</dbReference>
<sequence length="387" mass="41444">MDTTRTTPHHPIVIVGAGLGGLTLARVLHVHGIPSTVYEADPSARSRTQGGQLDIHQDDGQRALADAGLTDEFRAIIHEGAEALRVLGPHGELLHEESDDGTAQRPEVLRGDLRRILLDSLPDGTVRWGCKVTGVRPLGDGRHELTFADGSTVTSGLLVGADGAWSRIRPLLSDAKPRYIGTTFVETYLYDVDERHTATAEAVGAGAMYALTPGKGIVSHREAGNVLHTYVQLNRSAEWVAGIDFTDTAVTARIAAEFDGWAPELTALITDGETPLVARMIHTLPDGHRWDRVPGVTLLGDAAHLMPPSGDGANLAMFDGAELGRAIAAHPDDPETALTVYEEAMFPRSEAFYADAHEILDLCLGERAPYGLIDLFNGVSPEPEEAS</sequence>
<dbReference type="InterPro" id="IPR002938">
    <property type="entry name" value="FAD-bd"/>
</dbReference>
<gene>
    <name evidence="7" type="ORF">G3I29_29050</name>
</gene>
<comment type="similarity">
    <text evidence="5">Belongs to the aromatic-ring hydroxylase family. TetX subfamily.</text>
</comment>
<keyword evidence="5" id="KW-0521">NADP</keyword>
<dbReference type="GO" id="GO:0046677">
    <property type="term" value="P:response to antibiotic"/>
    <property type="evidence" value="ECO:0007669"/>
    <property type="project" value="InterPro"/>
</dbReference>
<protein>
    <recommendedName>
        <fullName evidence="5">Flavin-dependent monooxygenase</fullName>
    </recommendedName>
    <alternativeName>
        <fullName evidence="5">TetX monooxygenase</fullName>
        <shortName evidence="5">TetX</shortName>
        <ecNumber evidence="5">1.14.13.-</ecNumber>
    </alternativeName>
</protein>
<reference evidence="7 8" key="1">
    <citation type="submission" date="2020-01" db="EMBL/GenBank/DDBJ databases">
        <title>Insect and environment-associated Actinomycetes.</title>
        <authorList>
            <person name="Currrie C."/>
            <person name="Chevrette M."/>
            <person name="Carlson C."/>
            <person name="Stubbendieck R."/>
            <person name="Wendt-Pienkowski E."/>
        </authorList>
    </citation>
    <scope>NUCLEOTIDE SEQUENCE [LARGE SCALE GENOMIC DNA]</scope>
    <source>
        <strain evidence="7 8">SID11342</strain>
    </source>
</reference>
<evidence type="ECO:0000313" key="8">
    <source>
        <dbReference type="Proteomes" id="UP000471293"/>
    </source>
</evidence>